<organism evidence="1">
    <name type="scientific">Rhizophora mucronata</name>
    <name type="common">Asiatic mangrove</name>
    <dbReference type="NCBI Taxonomy" id="61149"/>
    <lineage>
        <taxon>Eukaryota</taxon>
        <taxon>Viridiplantae</taxon>
        <taxon>Streptophyta</taxon>
        <taxon>Embryophyta</taxon>
        <taxon>Tracheophyta</taxon>
        <taxon>Spermatophyta</taxon>
        <taxon>Magnoliopsida</taxon>
        <taxon>eudicotyledons</taxon>
        <taxon>Gunneridae</taxon>
        <taxon>Pentapetalae</taxon>
        <taxon>rosids</taxon>
        <taxon>fabids</taxon>
        <taxon>Malpighiales</taxon>
        <taxon>Rhizophoraceae</taxon>
        <taxon>Rhizophora</taxon>
    </lineage>
</organism>
<dbReference type="AlphaFoldDB" id="A0A2P2Q554"/>
<reference evidence="1" key="1">
    <citation type="submission" date="2018-02" db="EMBL/GenBank/DDBJ databases">
        <title>Rhizophora mucronata_Transcriptome.</title>
        <authorList>
            <person name="Meera S.P."/>
            <person name="Sreeshan A."/>
            <person name="Augustine A."/>
        </authorList>
    </citation>
    <scope>NUCLEOTIDE SEQUENCE</scope>
    <source>
        <tissue evidence="1">Leaf</tissue>
    </source>
</reference>
<accession>A0A2P2Q554</accession>
<evidence type="ECO:0000313" key="1">
    <source>
        <dbReference type="EMBL" id="MBX62122.1"/>
    </source>
</evidence>
<proteinExistence type="predicted"/>
<protein>
    <submittedName>
        <fullName evidence="1">Uncharacterized protein</fullName>
    </submittedName>
</protein>
<name>A0A2P2Q554_RHIMU</name>
<dbReference type="EMBL" id="GGEC01081638">
    <property type="protein sequence ID" value="MBX62122.1"/>
    <property type="molecule type" value="Transcribed_RNA"/>
</dbReference>
<sequence>MRQIGAMAFSSRKKNHTTGTANTLFNKCYSTFNLENRRKIIIGRKMVKQ</sequence>